<reference evidence="2 3" key="1">
    <citation type="submission" date="2013-05" db="EMBL/GenBank/DDBJ databases">
        <title>Genome assembly of Chondromyces apiculatus DSM 436.</title>
        <authorList>
            <person name="Sharma G."/>
            <person name="Khatri I."/>
            <person name="Kaur C."/>
            <person name="Mayilraj S."/>
            <person name="Subramanian S."/>
        </authorList>
    </citation>
    <scope>NUCLEOTIDE SEQUENCE [LARGE SCALE GENOMIC DNA]</scope>
    <source>
        <strain evidence="2 3">DSM 436</strain>
    </source>
</reference>
<sequence>MGLVLGLASAALVGGCDKDREAASSTGDPAAASGSAAAPGSAAAVAPGASAQPASPPPAAAQKTAPVSDKEPLAARVEAFDKELAAIIRAPETEVMQVPAPFFGKGDIYRITRRLTHHPLVLTVGVAGDAVVRLADNPDGYRALARKAQLRLENDALRLAYLTIFLETTRSFAHRFDIVRDTSEIQPRPGLDDATASRFSQAMDRYGRVLQPPTLTGSGPWQAAVYALRKQSLVRLDLTLTDDGAITGKETVLEPDLPIPYTL</sequence>
<comment type="caution">
    <text evidence="2">The sequence shown here is derived from an EMBL/GenBank/DDBJ whole genome shotgun (WGS) entry which is preliminary data.</text>
</comment>
<dbReference type="RefSeq" id="WP_044241400.1">
    <property type="nucleotide sequence ID" value="NZ_ASRX01000021.1"/>
</dbReference>
<dbReference type="Proteomes" id="UP000019678">
    <property type="component" value="Unassembled WGS sequence"/>
</dbReference>
<dbReference type="OrthoDB" id="3476979at2"/>
<name>A0A017T8Y9_9BACT</name>
<protein>
    <submittedName>
        <fullName evidence="2">Uncharacterized protein</fullName>
    </submittedName>
</protein>
<dbReference type="AlphaFoldDB" id="A0A017T8Y9"/>
<organism evidence="2 3">
    <name type="scientific">Chondromyces apiculatus DSM 436</name>
    <dbReference type="NCBI Taxonomy" id="1192034"/>
    <lineage>
        <taxon>Bacteria</taxon>
        <taxon>Pseudomonadati</taxon>
        <taxon>Myxococcota</taxon>
        <taxon>Polyangia</taxon>
        <taxon>Polyangiales</taxon>
        <taxon>Polyangiaceae</taxon>
        <taxon>Chondromyces</taxon>
    </lineage>
</organism>
<keyword evidence="3" id="KW-1185">Reference proteome</keyword>
<feature type="compositionally biased region" description="Low complexity" evidence="1">
    <location>
        <begin position="23"/>
        <end position="53"/>
    </location>
</feature>
<accession>A0A017T8Y9</accession>
<evidence type="ECO:0000313" key="3">
    <source>
        <dbReference type="Proteomes" id="UP000019678"/>
    </source>
</evidence>
<evidence type="ECO:0000313" key="2">
    <source>
        <dbReference type="EMBL" id="EYF05733.1"/>
    </source>
</evidence>
<dbReference type="EMBL" id="ASRX01000021">
    <property type="protein sequence ID" value="EYF05733.1"/>
    <property type="molecule type" value="Genomic_DNA"/>
</dbReference>
<feature type="region of interest" description="Disordered" evidence="1">
    <location>
        <begin position="19"/>
        <end position="69"/>
    </location>
</feature>
<dbReference type="eggNOG" id="ENOG5033HCA">
    <property type="taxonomic scope" value="Bacteria"/>
</dbReference>
<evidence type="ECO:0000256" key="1">
    <source>
        <dbReference type="SAM" id="MobiDB-lite"/>
    </source>
</evidence>
<gene>
    <name evidence="2" type="ORF">CAP_3023</name>
</gene>
<proteinExistence type="predicted"/>